<dbReference type="Gene3D" id="1.25.10.10">
    <property type="entry name" value="Leucine-rich Repeat Variant"/>
    <property type="match status" value="1"/>
</dbReference>
<dbReference type="Pfam" id="PF13646">
    <property type="entry name" value="HEAT_2"/>
    <property type="match status" value="1"/>
</dbReference>
<evidence type="ECO:0000256" key="1">
    <source>
        <dbReference type="ARBA" id="ARBA00022574"/>
    </source>
</evidence>
<dbReference type="InterPro" id="IPR001680">
    <property type="entry name" value="WD40_rpt"/>
</dbReference>
<feature type="repeat" description="WD" evidence="3">
    <location>
        <begin position="102"/>
        <end position="145"/>
    </location>
</feature>
<dbReference type="PROSITE" id="PS50082">
    <property type="entry name" value="WD_REPEATS_2"/>
    <property type="match status" value="5"/>
</dbReference>
<dbReference type="InterPro" id="IPR011989">
    <property type="entry name" value="ARM-like"/>
</dbReference>
<dbReference type="SUPFAM" id="SSF50978">
    <property type="entry name" value="WD40 repeat-like"/>
    <property type="match status" value="1"/>
</dbReference>
<evidence type="ECO:0000313" key="4">
    <source>
        <dbReference type="EMBL" id="VFJ96346.1"/>
    </source>
</evidence>
<evidence type="ECO:0000256" key="3">
    <source>
        <dbReference type="PROSITE-ProRule" id="PRU00221"/>
    </source>
</evidence>
<dbReference type="InterPro" id="IPR016024">
    <property type="entry name" value="ARM-type_fold"/>
</dbReference>
<keyword evidence="2" id="KW-0677">Repeat</keyword>
<dbReference type="PRINTS" id="PR00320">
    <property type="entry name" value="GPROTEINBRPT"/>
</dbReference>
<dbReference type="EMBL" id="CAADFH010000058">
    <property type="protein sequence ID" value="VFJ96346.1"/>
    <property type="molecule type" value="Genomic_DNA"/>
</dbReference>
<dbReference type="PANTHER" id="PTHR22847:SF637">
    <property type="entry name" value="WD REPEAT DOMAIN 5B"/>
    <property type="match status" value="1"/>
</dbReference>
<accession>A0A450UV30</accession>
<dbReference type="Pfam" id="PF00400">
    <property type="entry name" value="WD40"/>
    <property type="match status" value="5"/>
</dbReference>
<dbReference type="PROSITE" id="PS50294">
    <property type="entry name" value="WD_REPEATS_REGION"/>
    <property type="match status" value="3"/>
</dbReference>
<feature type="repeat" description="WD" evidence="3">
    <location>
        <begin position="18"/>
        <end position="59"/>
    </location>
</feature>
<dbReference type="InterPro" id="IPR019775">
    <property type="entry name" value="WD40_repeat_CS"/>
</dbReference>
<dbReference type="InterPro" id="IPR015943">
    <property type="entry name" value="WD40/YVTN_repeat-like_dom_sf"/>
</dbReference>
<dbReference type="SMART" id="SM00567">
    <property type="entry name" value="EZ_HEAT"/>
    <property type="match status" value="3"/>
</dbReference>
<organism evidence="4">
    <name type="scientific">Candidatus Kentrum sp. LFY</name>
    <dbReference type="NCBI Taxonomy" id="2126342"/>
    <lineage>
        <taxon>Bacteria</taxon>
        <taxon>Pseudomonadati</taxon>
        <taxon>Pseudomonadota</taxon>
        <taxon>Gammaproteobacteria</taxon>
        <taxon>Candidatus Kentrum</taxon>
    </lineage>
</organism>
<dbReference type="PANTHER" id="PTHR22847">
    <property type="entry name" value="WD40 REPEAT PROTEIN"/>
    <property type="match status" value="1"/>
</dbReference>
<feature type="repeat" description="WD" evidence="3">
    <location>
        <begin position="233"/>
        <end position="275"/>
    </location>
</feature>
<dbReference type="Pfam" id="PF03130">
    <property type="entry name" value="HEAT_PBS"/>
    <property type="match status" value="1"/>
</dbReference>
<gene>
    <name evidence="4" type="ORF">BECKLFY1418A_GA0070994_105814</name>
</gene>
<dbReference type="Gene3D" id="2.130.10.10">
    <property type="entry name" value="YVTN repeat-like/Quinoprotein amine dehydrogenase"/>
    <property type="match status" value="2"/>
</dbReference>
<evidence type="ECO:0000256" key="2">
    <source>
        <dbReference type="ARBA" id="ARBA00022737"/>
    </source>
</evidence>
<protein>
    <submittedName>
        <fullName evidence="4">WD domain-containing protein, G-beta repeat-containing protein</fullName>
    </submittedName>
</protein>
<feature type="repeat" description="WD" evidence="3">
    <location>
        <begin position="191"/>
        <end position="232"/>
    </location>
</feature>
<dbReference type="InterPro" id="IPR020472">
    <property type="entry name" value="WD40_PAC1"/>
</dbReference>
<dbReference type="PROSITE" id="PS00678">
    <property type="entry name" value="WD_REPEATS_1"/>
    <property type="match status" value="4"/>
</dbReference>
<dbReference type="CDD" id="cd00200">
    <property type="entry name" value="WD40"/>
    <property type="match status" value="1"/>
</dbReference>
<proteinExistence type="predicted"/>
<name>A0A450UV30_9GAMM</name>
<dbReference type="SMART" id="SM00320">
    <property type="entry name" value="WD40"/>
    <property type="match status" value="6"/>
</dbReference>
<feature type="repeat" description="WD" evidence="3">
    <location>
        <begin position="60"/>
        <end position="101"/>
    </location>
</feature>
<dbReference type="InterPro" id="IPR036322">
    <property type="entry name" value="WD40_repeat_dom_sf"/>
</dbReference>
<sequence>MNITVAYFIPIADLEQQLIGHEDWVISIAVNSDGSWAASGSTDGTVKIWDIETGDCRATLEGHIAQVSSVAITTNDKLILSGSDDKSIRVWDAESGRQLGKLVGHTRVIESVGALPGGVRALSSGGGDDRTLRFWDLTSNECTEVIRCETHREDNISTSAVNPRGMETLSGHRSGLIRLWDRRDGELIGTLEGHSGPVHSVQITPDGRFAVSGSADKTVRLWDLRTGICLKTLEGYEDAVSSVAISRDGILIASTGWEDGTIRLWERKSGKCLQVIKDDKEPFQPISVAFTPDRQRMLVGMATALSREWYFIGEGYFINIYRLGPVNLEALGEELMNNPDGGKRARAAEKLAKVGKPAVEILIEALNHEHSGTRHYVATALGDIGDPRATVPLADVLLAGTVGWAAARALGQIGNPHRKAMKALCEAFQTSDPYDSDLRWVAKDAFLRLTEKTVSAKPYLKWMVREVLAKVIVSGLVVGALSETEGFTEGFSEILTRLLAELSDLLSTLPMLGEQDVDHKWKAVSDVLARIADLTIPTPVGQDIVRYSTVSDFLEEIATCSADITVGGALCALDEDSQIKGGDKIEKAVHRMEQLALKLYLLRKKMTPKVQEYLDERLADMDDDDDYHVRRCAEIIRTGDFSSLPRRMQ</sequence>
<dbReference type="InterPro" id="IPR004155">
    <property type="entry name" value="PBS_lyase_HEAT"/>
</dbReference>
<reference evidence="4" key="1">
    <citation type="submission" date="2019-02" db="EMBL/GenBank/DDBJ databases">
        <authorList>
            <person name="Gruber-Vodicka R. H."/>
            <person name="Seah K. B. B."/>
        </authorList>
    </citation>
    <scope>NUCLEOTIDE SEQUENCE</scope>
    <source>
        <strain evidence="4">BECK_M6</strain>
    </source>
</reference>
<keyword evidence="1 3" id="KW-0853">WD repeat</keyword>
<dbReference type="AlphaFoldDB" id="A0A450UV30"/>
<dbReference type="SUPFAM" id="SSF48371">
    <property type="entry name" value="ARM repeat"/>
    <property type="match status" value="1"/>
</dbReference>